<name>A0A0A0Q0K5_9CAUD</name>
<evidence type="ECO:0008006" key="3">
    <source>
        <dbReference type="Google" id="ProtNLM"/>
    </source>
</evidence>
<reference evidence="1 2" key="1">
    <citation type="journal article" date="2015" name="Plant Pathol. J.">
        <title>Isolation and Genomic Characterization of the T4-Like Bacteriophage PM2 Infecting Pectobacterium carotovorum subsp. carotovorum.</title>
        <authorList>
            <person name="Lim J.A."/>
            <person name="Lee D.H."/>
            <person name="Heu S."/>
        </authorList>
    </citation>
    <scope>NUCLEOTIDE SEQUENCE [LARGE SCALE GENOMIC DNA]</scope>
</reference>
<evidence type="ECO:0000313" key="1">
    <source>
        <dbReference type="EMBL" id="AHY25043.1"/>
    </source>
</evidence>
<dbReference type="KEGG" id="vg:26637974"/>
<keyword evidence="2" id="KW-1185">Reference proteome</keyword>
<dbReference type="GeneID" id="26637974"/>
<dbReference type="EMBL" id="KF835987">
    <property type="protein sequence ID" value="AHY25043.1"/>
    <property type="molecule type" value="Genomic_DNA"/>
</dbReference>
<dbReference type="OrthoDB" id="17244at10239"/>
<gene>
    <name evidence="1" type="ORF">PM2_081</name>
</gene>
<evidence type="ECO:0000313" key="2">
    <source>
        <dbReference type="Proteomes" id="UP000030739"/>
    </source>
</evidence>
<accession>A0A0A0Q0K5</accession>
<dbReference type="RefSeq" id="YP_009211502.1">
    <property type="nucleotide sequence ID" value="NC_028940.1"/>
</dbReference>
<dbReference type="Proteomes" id="UP000030739">
    <property type="component" value="Segment"/>
</dbReference>
<proteinExistence type="predicted"/>
<organism evidence="1 2">
    <name type="scientific">Pectobacterium bacteriophage PM2</name>
    <dbReference type="NCBI Taxonomy" id="1429794"/>
    <lineage>
        <taxon>Viruses</taxon>
        <taxon>Duplodnaviria</taxon>
        <taxon>Heunggongvirae</taxon>
        <taxon>Uroviricota</taxon>
        <taxon>Caudoviricetes</taxon>
        <taxon>Pantevenvirales</taxon>
        <taxon>Straboviridae</taxon>
        <taxon>Tevenvirinae</taxon>
        <taxon>Mosugukvirus</taxon>
        <taxon>Mosugukvirus pm2</taxon>
    </lineage>
</organism>
<sequence>MIKEEKDVILEEIMSDHNGYSDRYDFEDSEYLQEIEGEDWTTDNGKYQYKQSVYFSKKHNVHIAVDETRSGSYFSDWDYSAPDVSLVEKREKVVTRTVVEWVTI</sequence>
<protein>
    <recommendedName>
        <fullName evidence="3">Nucleotide reductase subunit C</fullName>
    </recommendedName>
</protein>